<sequence length="309" mass="35216">MVHQHDVVPPNKADINTEMDIEVQPSAPNLGVAPSRTNFGTKVDKSVHNSENVRNPSDYSMVPRHFTSWADAFGDLDDENDDYEDDKVEDEWLPLRNEEAKDSPLLLDRFEVRVNIEFVYHQTSSYIALGKGVSIALDRGLLPLPYTEAPPQVDPEHSLANAPNEISKWERIIPIPMKYYPVSCEAVQETLGGLEHSLSQAYLVKGLVLRCTLRLLLASRRRLSPWKFRSDHTLPEVDPSDKTIETTRSWKPSYSDKITEAHFKTWTLQISSLKTCSLTFHVVFVECFSSFTLSELYEPYGVSKIMKLF</sequence>
<comment type="caution">
    <text evidence="2">The sequence shown here is derived from an EMBL/GenBank/DDBJ whole genome shotgun (WGS) entry which is preliminary data.</text>
</comment>
<name>A0A8K0DP43_9ROSA</name>
<accession>A0A8K0DP43</accession>
<dbReference type="EMBL" id="VOIH02000012">
    <property type="protein sequence ID" value="KAF3432533.1"/>
    <property type="molecule type" value="Genomic_DNA"/>
</dbReference>
<protein>
    <submittedName>
        <fullName evidence="2">Uncharacterized protein</fullName>
    </submittedName>
</protein>
<feature type="compositionally biased region" description="Polar residues" evidence="1">
    <location>
        <begin position="49"/>
        <end position="58"/>
    </location>
</feature>
<organism evidence="2 3">
    <name type="scientific">Rhamnella rubrinervis</name>
    <dbReference type="NCBI Taxonomy" id="2594499"/>
    <lineage>
        <taxon>Eukaryota</taxon>
        <taxon>Viridiplantae</taxon>
        <taxon>Streptophyta</taxon>
        <taxon>Embryophyta</taxon>
        <taxon>Tracheophyta</taxon>
        <taxon>Spermatophyta</taxon>
        <taxon>Magnoliopsida</taxon>
        <taxon>eudicotyledons</taxon>
        <taxon>Gunneridae</taxon>
        <taxon>Pentapetalae</taxon>
        <taxon>rosids</taxon>
        <taxon>fabids</taxon>
        <taxon>Rosales</taxon>
        <taxon>Rhamnaceae</taxon>
        <taxon>rhamnoid group</taxon>
        <taxon>Rhamneae</taxon>
        <taxon>Rhamnella</taxon>
    </lineage>
</organism>
<gene>
    <name evidence="2" type="ORF">FNV43_RR27273</name>
</gene>
<evidence type="ECO:0000256" key="1">
    <source>
        <dbReference type="SAM" id="MobiDB-lite"/>
    </source>
</evidence>
<dbReference type="AlphaFoldDB" id="A0A8K0DP43"/>
<evidence type="ECO:0000313" key="2">
    <source>
        <dbReference type="EMBL" id="KAF3432533.1"/>
    </source>
</evidence>
<evidence type="ECO:0000313" key="3">
    <source>
        <dbReference type="Proteomes" id="UP000796880"/>
    </source>
</evidence>
<proteinExistence type="predicted"/>
<dbReference type="Proteomes" id="UP000796880">
    <property type="component" value="Unassembled WGS sequence"/>
</dbReference>
<feature type="region of interest" description="Disordered" evidence="1">
    <location>
        <begin position="26"/>
        <end position="59"/>
    </location>
</feature>
<keyword evidence="3" id="KW-1185">Reference proteome</keyword>
<reference evidence="2" key="1">
    <citation type="submission" date="2020-03" db="EMBL/GenBank/DDBJ databases">
        <title>A high-quality chromosome-level genome assembly of a woody plant with both climbing and erect habits, Rhamnella rubrinervis.</title>
        <authorList>
            <person name="Lu Z."/>
            <person name="Yang Y."/>
            <person name="Zhu X."/>
            <person name="Sun Y."/>
        </authorList>
    </citation>
    <scope>NUCLEOTIDE SEQUENCE</scope>
    <source>
        <strain evidence="2">BYM</strain>
        <tissue evidence="2">Leaf</tissue>
    </source>
</reference>